<evidence type="ECO:0000313" key="2">
    <source>
        <dbReference type="EMBL" id="MFD2573796.1"/>
    </source>
</evidence>
<proteinExistence type="predicted"/>
<protein>
    <submittedName>
        <fullName evidence="2">NADPH-dependent FMN reductase</fullName>
        <ecNumber evidence="2">1.-.-.-</ecNumber>
    </submittedName>
</protein>
<dbReference type="InterPro" id="IPR029039">
    <property type="entry name" value="Flavoprotein-like_sf"/>
</dbReference>
<sequence length="184" mass="19787">MNFLAVSGSLRANSTNTLLLKAVADLAAERVQTVFYHGLDDLPHFSPERDGDSAPEPVNRLRTLLRGADAVIICTPEYIHGMPGVLKNMLDWVVSSGEFVHKPVGVISASPSDTGGARAHASLWHTLEVMTAQLSEQASLIVPFVRTKLDTEGQLTDTGTAKALQAVINALIQAVQHQHSTQTQ</sequence>
<keyword evidence="3" id="KW-1185">Reference proteome</keyword>
<dbReference type="InterPro" id="IPR050712">
    <property type="entry name" value="NAD(P)H-dep_reductase"/>
</dbReference>
<comment type="caution">
    <text evidence="2">The sequence shown here is derived from an EMBL/GenBank/DDBJ whole genome shotgun (WGS) entry which is preliminary data.</text>
</comment>
<dbReference type="RefSeq" id="WP_381526817.1">
    <property type="nucleotide sequence ID" value="NZ_JBHULN010000021.1"/>
</dbReference>
<feature type="domain" description="NADPH-dependent FMN reductase-like" evidence="1">
    <location>
        <begin position="1"/>
        <end position="141"/>
    </location>
</feature>
<name>A0ABW5MBC5_9BACT</name>
<organism evidence="2 3">
    <name type="scientific">Spirosoma soli</name>
    <dbReference type="NCBI Taxonomy" id="1770529"/>
    <lineage>
        <taxon>Bacteria</taxon>
        <taxon>Pseudomonadati</taxon>
        <taxon>Bacteroidota</taxon>
        <taxon>Cytophagia</taxon>
        <taxon>Cytophagales</taxon>
        <taxon>Cytophagaceae</taxon>
        <taxon>Spirosoma</taxon>
    </lineage>
</organism>
<gene>
    <name evidence="2" type="ORF">ACFSUS_24380</name>
</gene>
<dbReference type="PANTHER" id="PTHR30543:SF21">
    <property type="entry name" value="NAD(P)H-DEPENDENT FMN REDUCTASE LOT6"/>
    <property type="match status" value="1"/>
</dbReference>
<dbReference type="EC" id="1.-.-.-" evidence="2"/>
<evidence type="ECO:0000313" key="3">
    <source>
        <dbReference type="Proteomes" id="UP001597469"/>
    </source>
</evidence>
<keyword evidence="2" id="KW-0560">Oxidoreductase</keyword>
<dbReference type="EMBL" id="JBHULN010000021">
    <property type="protein sequence ID" value="MFD2573796.1"/>
    <property type="molecule type" value="Genomic_DNA"/>
</dbReference>
<dbReference type="Pfam" id="PF03358">
    <property type="entry name" value="FMN_red"/>
    <property type="match status" value="1"/>
</dbReference>
<dbReference type="SUPFAM" id="SSF52218">
    <property type="entry name" value="Flavoproteins"/>
    <property type="match status" value="1"/>
</dbReference>
<dbReference type="Proteomes" id="UP001597469">
    <property type="component" value="Unassembled WGS sequence"/>
</dbReference>
<dbReference type="Gene3D" id="3.40.50.360">
    <property type="match status" value="1"/>
</dbReference>
<dbReference type="PANTHER" id="PTHR30543">
    <property type="entry name" value="CHROMATE REDUCTASE"/>
    <property type="match status" value="1"/>
</dbReference>
<dbReference type="GO" id="GO:0016491">
    <property type="term" value="F:oxidoreductase activity"/>
    <property type="evidence" value="ECO:0007669"/>
    <property type="project" value="UniProtKB-KW"/>
</dbReference>
<accession>A0ABW5MBC5</accession>
<reference evidence="3" key="1">
    <citation type="journal article" date="2019" name="Int. J. Syst. Evol. Microbiol.">
        <title>The Global Catalogue of Microorganisms (GCM) 10K type strain sequencing project: providing services to taxonomists for standard genome sequencing and annotation.</title>
        <authorList>
            <consortium name="The Broad Institute Genomics Platform"/>
            <consortium name="The Broad Institute Genome Sequencing Center for Infectious Disease"/>
            <person name="Wu L."/>
            <person name="Ma J."/>
        </authorList>
    </citation>
    <scope>NUCLEOTIDE SEQUENCE [LARGE SCALE GENOMIC DNA]</scope>
    <source>
        <strain evidence="3">KCTC 42805</strain>
    </source>
</reference>
<evidence type="ECO:0000259" key="1">
    <source>
        <dbReference type="Pfam" id="PF03358"/>
    </source>
</evidence>
<dbReference type="InterPro" id="IPR005025">
    <property type="entry name" value="FMN_Rdtase-like_dom"/>
</dbReference>